<reference evidence="1" key="2">
    <citation type="submission" date="2020-09" db="EMBL/GenBank/DDBJ databases">
        <authorList>
            <person name="Sun Q."/>
            <person name="Ohkuma M."/>
        </authorList>
    </citation>
    <scope>NUCLEOTIDE SEQUENCE</scope>
    <source>
        <strain evidence="1">JCM 4790</strain>
    </source>
</reference>
<evidence type="ECO:0000313" key="2">
    <source>
        <dbReference type="Proteomes" id="UP000619244"/>
    </source>
</evidence>
<accession>A0A918P431</accession>
<sequence length="173" mass="17989">MRYDESAVSHWMGGTIPRGTVRTCILEALSRRLGRSVTHAEAGPPVPRSLVFAAADTVGGVIGLGRLDMAAAADQHGAEHGGQPARVGCLEPGPGDVVGAPHHRWAGAGGLFLTAGPRVEVVLQRSLTRRDHSTKPMLLVMFRCPGFGRGGGIGFPDGADVVEKRPGGSVRSV</sequence>
<evidence type="ECO:0000313" key="1">
    <source>
        <dbReference type="EMBL" id="GGY17919.1"/>
    </source>
</evidence>
<dbReference type="Proteomes" id="UP000619244">
    <property type="component" value="Unassembled WGS sequence"/>
</dbReference>
<name>A0A918P431_9ACTN</name>
<organism evidence="1 2">
    <name type="scientific">Streptomyces minutiscleroticus</name>
    <dbReference type="NCBI Taxonomy" id="68238"/>
    <lineage>
        <taxon>Bacteria</taxon>
        <taxon>Bacillati</taxon>
        <taxon>Actinomycetota</taxon>
        <taxon>Actinomycetes</taxon>
        <taxon>Kitasatosporales</taxon>
        <taxon>Streptomycetaceae</taxon>
        <taxon>Streptomyces</taxon>
    </lineage>
</organism>
<dbReference type="AlphaFoldDB" id="A0A918P431"/>
<keyword evidence="2" id="KW-1185">Reference proteome</keyword>
<gene>
    <name evidence="1" type="ORF">GCM10010358_81570</name>
</gene>
<dbReference type="EMBL" id="BMVU01000122">
    <property type="protein sequence ID" value="GGY17919.1"/>
    <property type="molecule type" value="Genomic_DNA"/>
</dbReference>
<comment type="caution">
    <text evidence="1">The sequence shown here is derived from an EMBL/GenBank/DDBJ whole genome shotgun (WGS) entry which is preliminary data.</text>
</comment>
<protein>
    <submittedName>
        <fullName evidence="1">Uncharacterized protein</fullName>
    </submittedName>
</protein>
<proteinExistence type="predicted"/>
<reference evidence="1" key="1">
    <citation type="journal article" date="2014" name="Int. J. Syst. Evol. Microbiol.">
        <title>Complete genome sequence of Corynebacterium casei LMG S-19264T (=DSM 44701T), isolated from a smear-ripened cheese.</title>
        <authorList>
            <consortium name="US DOE Joint Genome Institute (JGI-PGF)"/>
            <person name="Walter F."/>
            <person name="Albersmeier A."/>
            <person name="Kalinowski J."/>
            <person name="Ruckert C."/>
        </authorList>
    </citation>
    <scope>NUCLEOTIDE SEQUENCE</scope>
    <source>
        <strain evidence="1">JCM 4790</strain>
    </source>
</reference>